<protein>
    <submittedName>
        <fullName evidence="3">Pilus assembly protein CpaB</fullName>
    </submittedName>
</protein>
<dbReference type="EMBL" id="FNWT01000001">
    <property type="protein sequence ID" value="SEH38099.1"/>
    <property type="molecule type" value="Genomic_DNA"/>
</dbReference>
<accession>A0A1H6HRH0</accession>
<dbReference type="SMART" id="SM00858">
    <property type="entry name" value="SAF"/>
    <property type="match status" value="1"/>
</dbReference>
<gene>
    <name evidence="3" type="ORF">SAMN05216447_101217</name>
</gene>
<reference evidence="3 4" key="1">
    <citation type="submission" date="2016-10" db="EMBL/GenBank/DDBJ databases">
        <authorList>
            <person name="Varghese N."/>
            <person name="Submissions S."/>
        </authorList>
    </citation>
    <scope>NUCLEOTIDE SEQUENCE [LARGE SCALE GENOMIC DNA]</scope>
    <source>
        <strain evidence="3 4">WCP15</strain>
    </source>
</reference>
<keyword evidence="4" id="KW-1185">Reference proteome</keyword>
<evidence type="ECO:0000313" key="3">
    <source>
        <dbReference type="EMBL" id="SEH38099.1"/>
    </source>
</evidence>
<dbReference type="Proteomes" id="UP000199135">
    <property type="component" value="Unassembled WGS sequence"/>
</dbReference>
<dbReference type="Gene3D" id="3.90.1210.10">
    <property type="entry name" value="Antifreeze-like/N-acetylneuraminic acid synthase C-terminal domain"/>
    <property type="match status" value="1"/>
</dbReference>
<name>A0A1H6HRH0_9ACTN</name>
<comment type="caution">
    <text evidence="3">The sequence shown here is derived from an EMBL/GenBank/DDBJ whole genome shotgun (WGS) entry which is preliminary data.</text>
</comment>
<dbReference type="RefSeq" id="WP_078686447.1">
    <property type="nucleotide sequence ID" value="NZ_FNWT01000001.1"/>
</dbReference>
<dbReference type="InterPro" id="IPR013974">
    <property type="entry name" value="SAF"/>
</dbReference>
<evidence type="ECO:0000313" key="4">
    <source>
        <dbReference type="Proteomes" id="UP000199135"/>
    </source>
</evidence>
<dbReference type="Pfam" id="PF08666">
    <property type="entry name" value="SAF"/>
    <property type="match status" value="1"/>
</dbReference>
<feature type="domain" description="SAF" evidence="2">
    <location>
        <begin position="48"/>
        <end position="110"/>
    </location>
</feature>
<proteinExistence type="predicted"/>
<dbReference type="CDD" id="cd11614">
    <property type="entry name" value="SAF_CpaB_FlgA_like"/>
    <property type="match status" value="1"/>
</dbReference>
<evidence type="ECO:0000259" key="2">
    <source>
        <dbReference type="SMART" id="SM00858"/>
    </source>
</evidence>
<feature type="region of interest" description="Disordered" evidence="1">
    <location>
        <begin position="205"/>
        <end position="239"/>
    </location>
</feature>
<evidence type="ECO:0000256" key="1">
    <source>
        <dbReference type="SAM" id="MobiDB-lite"/>
    </source>
</evidence>
<feature type="compositionally biased region" description="Basic and acidic residues" evidence="1">
    <location>
        <begin position="222"/>
        <end position="239"/>
    </location>
</feature>
<sequence length="239" mass="24493">MSLRFRIAFSAACAVLVALVFLAYGNHVRAEAEQVRSDAIARYGGEVVSLVVATRSLEPGDVVSPSDVQTRDWIADLVPEGSITSVDDAVGREVTVPVSGNAPITELAFRDSSEVAEVPSGKVAVSLAVSDKLGLPRGVRQGAVVSAYQVGQEGARLIASEATVLSTPSAAQGIGSAGQVSLAAAPEDVPALLSAAASGDLRLVLPADDAREVPKGSAAAPEELRPMEEEKAKAAEPEP</sequence>
<organism evidence="3 4">
    <name type="scientific">Parafannyhessea umbonata</name>
    <dbReference type="NCBI Taxonomy" id="604330"/>
    <lineage>
        <taxon>Bacteria</taxon>
        <taxon>Bacillati</taxon>
        <taxon>Actinomycetota</taxon>
        <taxon>Coriobacteriia</taxon>
        <taxon>Coriobacteriales</taxon>
        <taxon>Atopobiaceae</taxon>
        <taxon>Parafannyhessea</taxon>
    </lineage>
</organism>